<accession>A0A6A0B5M3</accession>
<dbReference type="GO" id="GO:0055085">
    <property type="term" value="P:transmembrane transport"/>
    <property type="evidence" value="ECO:0007669"/>
    <property type="project" value="InterPro"/>
</dbReference>
<dbReference type="Proteomes" id="UP000475928">
    <property type="component" value="Unassembled WGS sequence"/>
</dbReference>
<keyword evidence="6 7" id="KW-0472">Membrane</keyword>
<dbReference type="Pfam" id="PF00528">
    <property type="entry name" value="BPD_transp_1"/>
    <property type="match status" value="1"/>
</dbReference>
<dbReference type="EMBL" id="BLLH01000005">
    <property type="protein sequence ID" value="GFH40690.1"/>
    <property type="molecule type" value="Genomic_DNA"/>
</dbReference>
<evidence type="ECO:0000256" key="2">
    <source>
        <dbReference type="ARBA" id="ARBA00022448"/>
    </source>
</evidence>
<dbReference type="InterPro" id="IPR000515">
    <property type="entry name" value="MetI-like"/>
</dbReference>
<evidence type="ECO:0000259" key="8">
    <source>
        <dbReference type="PROSITE" id="PS50928"/>
    </source>
</evidence>
<proteinExistence type="inferred from homology"/>
<feature type="transmembrane region" description="Helical" evidence="7">
    <location>
        <begin position="316"/>
        <end position="339"/>
    </location>
</feature>
<feature type="domain" description="ABC transmembrane type-1" evidence="8">
    <location>
        <begin position="279"/>
        <end position="482"/>
    </location>
</feature>
<feature type="transmembrane region" description="Helical" evidence="7">
    <location>
        <begin position="283"/>
        <end position="304"/>
    </location>
</feature>
<dbReference type="CDD" id="cd06261">
    <property type="entry name" value="TM_PBP2"/>
    <property type="match status" value="1"/>
</dbReference>
<evidence type="ECO:0000256" key="1">
    <source>
        <dbReference type="ARBA" id="ARBA00004651"/>
    </source>
</evidence>
<dbReference type="PANTHER" id="PTHR30465:SF0">
    <property type="entry name" value="OLIGOPEPTIDE TRANSPORT SYSTEM PERMEASE PROTEIN APPB"/>
    <property type="match status" value="1"/>
</dbReference>
<gene>
    <name evidence="9" type="primary">oppB</name>
    <name evidence="9" type="ORF">Hs20B_10880</name>
</gene>
<evidence type="ECO:0000256" key="5">
    <source>
        <dbReference type="ARBA" id="ARBA00022989"/>
    </source>
</evidence>
<dbReference type="GO" id="GO:0005886">
    <property type="term" value="C:plasma membrane"/>
    <property type="evidence" value="ECO:0007669"/>
    <property type="project" value="UniProtKB-SubCell"/>
</dbReference>
<dbReference type="GO" id="GO:0015833">
    <property type="term" value="P:peptide transport"/>
    <property type="evidence" value="ECO:0007669"/>
    <property type="project" value="UniProtKB-KW"/>
</dbReference>
<keyword evidence="10" id="KW-1185">Reference proteome</keyword>
<protein>
    <submittedName>
        <fullName evidence="9">Oligopeptidepermease</fullName>
    </submittedName>
</protein>
<keyword evidence="5 7" id="KW-1133">Transmembrane helix</keyword>
<dbReference type="RefSeq" id="WP_172356451.1">
    <property type="nucleotide sequence ID" value="NZ_BLLH01000005.1"/>
</dbReference>
<feature type="transmembrane region" description="Helical" evidence="7">
    <location>
        <begin position="359"/>
        <end position="378"/>
    </location>
</feature>
<evidence type="ECO:0000256" key="4">
    <source>
        <dbReference type="ARBA" id="ARBA00022692"/>
    </source>
</evidence>
<keyword evidence="4 7" id="KW-0812">Transmembrane</keyword>
<keyword evidence="3" id="KW-1003">Cell membrane</keyword>
<dbReference type="Gene3D" id="1.10.3720.10">
    <property type="entry name" value="MetI-like"/>
    <property type="match status" value="1"/>
</dbReference>
<evidence type="ECO:0000256" key="7">
    <source>
        <dbReference type="RuleBase" id="RU363032"/>
    </source>
</evidence>
<dbReference type="PROSITE" id="PS50928">
    <property type="entry name" value="ABC_TM1"/>
    <property type="match status" value="1"/>
</dbReference>
<feature type="transmembrane region" description="Helical" evidence="7">
    <location>
        <begin position="12"/>
        <end position="31"/>
    </location>
</feature>
<dbReference type="GO" id="GO:0015031">
    <property type="term" value="P:protein transport"/>
    <property type="evidence" value="ECO:0007669"/>
    <property type="project" value="UniProtKB-KW"/>
</dbReference>
<dbReference type="PANTHER" id="PTHR30465">
    <property type="entry name" value="INNER MEMBRANE ABC TRANSPORTER"/>
    <property type="match status" value="1"/>
</dbReference>
<keyword evidence="2 7" id="KW-0813">Transport</keyword>
<dbReference type="AlphaFoldDB" id="A0A6A0B5M3"/>
<comment type="similarity">
    <text evidence="7">Belongs to the binding-protein-dependent transport system permease family.</text>
</comment>
<evidence type="ECO:0000256" key="3">
    <source>
        <dbReference type="ARBA" id="ARBA00022475"/>
    </source>
</evidence>
<comment type="subcellular location">
    <subcellularLocation>
        <location evidence="1 7">Cell membrane</location>
        <topology evidence="1 7">Multi-pass membrane protein</topology>
    </subcellularLocation>
</comment>
<organism evidence="9 10">
    <name type="scientific">Pseudolactococcus insecticola</name>
    <dbReference type="NCBI Taxonomy" id="2709158"/>
    <lineage>
        <taxon>Bacteria</taxon>
        <taxon>Bacillati</taxon>
        <taxon>Bacillota</taxon>
        <taxon>Bacilli</taxon>
        <taxon>Lactobacillales</taxon>
        <taxon>Streptococcaceae</taxon>
        <taxon>Pseudolactococcus</taxon>
    </lineage>
</organism>
<evidence type="ECO:0000313" key="10">
    <source>
        <dbReference type="Proteomes" id="UP000475928"/>
    </source>
</evidence>
<dbReference type="InterPro" id="IPR035906">
    <property type="entry name" value="MetI-like_sf"/>
</dbReference>
<comment type="caution">
    <text evidence="9">The sequence shown here is derived from an EMBL/GenBank/DDBJ whole genome shotgun (WGS) entry which is preliminary data.</text>
</comment>
<reference evidence="9 10" key="1">
    <citation type="submission" date="2020-02" db="EMBL/GenBank/DDBJ databases">
        <title>Draft genome sequence of Lactococcus sp. Hs20B0-1.</title>
        <authorList>
            <person name="Noda S."/>
            <person name="Yuki M."/>
            <person name="Ohkuma M."/>
        </authorList>
    </citation>
    <scope>NUCLEOTIDE SEQUENCE [LARGE SCALE GENOMIC DNA]</scope>
    <source>
        <strain evidence="9 10">Hs20B0-1</strain>
    </source>
</reference>
<name>A0A6A0B5M3_9LACT</name>
<dbReference type="SUPFAM" id="SSF161098">
    <property type="entry name" value="MetI-like"/>
    <property type="match status" value="1"/>
</dbReference>
<feature type="transmembrane region" description="Helical" evidence="7">
    <location>
        <begin position="461"/>
        <end position="482"/>
    </location>
</feature>
<sequence length="498" mass="56026">MKKYILFRALRAVVSIVIVTTIIYALIFSLIPRRQIFTSDSQYNTVVGIPDKRVVYENNVFERQGYISFLDQGEFTQKVKKIDPDFDGTNTPENKKAANQWLKKQSGNWEVKQLPNKKTFYAVREIPIWERVGNFYRHLIQIDYPWKIHDKANPDLKRYIKLTWDKGNGPALIGSGTEHKYLIYFDKTFPFIHQKIVTLNLGQSYPTFSGRSVTDVITSGQGQNLTHKVTLPNGKIFNTSIDIHTAVYQTPKKQSAQMKRLFSDDYTNVQNEYQDPSMLMNSFIIGVVGVILSYALSIPIAIFLSRHAGQFIDRFGLLIVTLFIALPSLAVIYFDRFIGGAIGIPDSFTTFGASSIKSYILPTIILALLQVPGTVMWIRRYMIDQQSSDYVKFARAKGLSENEISRNHIFKNAMIPISNGIPGSIILAIAGATMTETIFLVPGMGKMLPDAIAAHNNPMVIGITFIFTTLSVLSVLLGDLLMQVIDPRIQLSTSKGGK</sequence>
<evidence type="ECO:0000256" key="6">
    <source>
        <dbReference type="ARBA" id="ARBA00023136"/>
    </source>
</evidence>
<evidence type="ECO:0000313" key="9">
    <source>
        <dbReference type="EMBL" id="GFH40690.1"/>
    </source>
</evidence>
<feature type="transmembrane region" description="Helical" evidence="7">
    <location>
        <begin position="421"/>
        <end position="441"/>
    </location>
</feature>